<dbReference type="OrthoDB" id="213464at2157"/>
<keyword evidence="9" id="KW-1185">Reference proteome</keyword>
<feature type="transmembrane region" description="Helical" evidence="5">
    <location>
        <begin position="360"/>
        <end position="383"/>
    </location>
</feature>
<feature type="transmembrane region" description="Helical" evidence="5">
    <location>
        <begin position="127"/>
        <end position="144"/>
    </location>
</feature>
<sequence length="423" mass="44864">MAASDTHDGTDGGDEPKWSLIGPGLLVAATGVGAGDLVAALVAGSRYGLNFVWAIVLGVAVKFALNEGVGRYHLVSGETLLEGIDSLGRWATGFFGGYTVIWGFVYGAAVAASCSLAANALFPSIPFWVYVVAHPIAGCVLVLLNRYETFESIITAFVALMFVSVIGSAVLVLPQLGDIVATGIPALPEGSVVYALGLVGGAGGTITMASYGYWLAEKDWNSPRHITTMRLDASSAYVITGIFSIALIVMSAALLYGTSASVSGEEGLIVLASNLGNELHPLLRTGFLVGFWAASFTSLLGVWHGVSYLFADFVETVTEDTIKPTDESELGETKWYKLYVLWLTFPPMLLYFFGRPVFLIVLYGALGAVIMPFLAVVLLLLLNSDAVSPGRWNHWLSNSMLVLSALIFLVLMVVQISQLLSGG</sequence>
<keyword evidence="2 5" id="KW-0812">Transmembrane</keyword>
<dbReference type="RefSeq" id="WP_092538930.1">
    <property type="nucleotide sequence ID" value="NZ_FNKQ01000005.1"/>
</dbReference>
<dbReference type="EMBL" id="FNKQ01000005">
    <property type="protein sequence ID" value="SDR06565.1"/>
    <property type="molecule type" value="Genomic_DNA"/>
</dbReference>
<dbReference type="Proteomes" id="UP000255421">
    <property type="component" value="Unassembled WGS sequence"/>
</dbReference>
<feature type="transmembrane region" description="Helical" evidence="5">
    <location>
        <begin position="99"/>
        <end position="121"/>
    </location>
</feature>
<reference evidence="6 9" key="3">
    <citation type="submission" date="2018-07" db="EMBL/GenBank/DDBJ databases">
        <title>Genome sequence of extremly halophilic archaeon Halopelagius longus strain BC12-B1.</title>
        <authorList>
            <person name="Zhang X."/>
        </authorList>
    </citation>
    <scope>NUCLEOTIDE SEQUENCE [LARGE SCALE GENOMIC DNA]</scope>
    <source>
        <strain evidence="6 9">BC12-B1</strain>
    </source>
</reference>
<dbReference type="PANTHER" id="PTHR11706:SF3">
    <property type="entry name" value="METAL ION TRANSPORT PROTEIN"/>
    <property type="match status" value="1"/>
</dbReference>
<reference evidence="7" key="2">
    <citation type="submission" date="2016-10" db="EMBL/GenBank/DDBJ databases">
        <authorList>
            <person name="de Groot N.N."/>
        </authorList>
    </citation>
    <scope>NUCLEOTIDE SEQUENCE [LARGE SCALE GENOMIC DNA]</scope>
    <source>
        <strain evidence="7">CGMCC 1.12397</strain>
    </source>
</reference>
<feature type="transmembrane region" description="Helical" evidence="5">
    <location>
        <begin position="193"/>
        <end position="215"/>
    </location>
</feature>
<evidence type="ECO:0000313" key="7">
    <source>
        <dbReference type="EMBL" id="SDR06565.1"/>
    </source>
</evidence>
<dbReference type="GO" id="GO:0034755">
    <property type="term" value="P:iron ion transmembrane transport"/>
    <property type="evidence" value="ECO:0007669"/>
    <property type="project" value="TreeGrafter"/>
</dbReference>
<evidence type="ECO:0000313" key="8">
    <source>
        <dbReference type="Proteomes" id="UP000199289"/>
    </source>
</evidence>
<proteinExistence type="predicted"/>
<evidence type="ECO:0000256" key="5">
    <source>
        <dbReference type="SAM" id="Phobius"/>
    </source>
</evidence>
<dbReference type="GO" id="GO:0005384">
    <property type="term" value="F:manganese ion transmembrane transporter activity"/>
    <property type="evidence" value="ECO:0007669"/>
    <property type="project" value="TreeGrafter"/>
</dbReference>
<feature type="transmembrane region" description="Helical" evidence="5">
    <location>
        <begin position="236"/>
        <end position="256"/>
    </location>
</feature>
<feature type="transmembrane region" description="Helical" evidence="5">
    <location>
        <begin position="335"/>
        <end position="354"/>
    </location>
</feature>
<name>A0A1H1G090_9EURY</name>
<evidence type="ECO:0000256" key="4">
    <source>
        <dbReference type="ARBA" id="ARBA00023136"/>
    </source>
</evidence>
<accession>A0A1H1G090</accession>
<dbReference type="Pfam" id="PF01566">
    <property type="entry name" value="Nramp"/>
    <property type="match status" value="1"/>
</dbReference>
<organism evidence="7 8">
    <name type="scientific">Halopelagius longus</name>
    <dbReference type="NCBI Taxonomy" id="1236180"/>
    <lineage>
        <taxon>Archaea</taxon>
        <taxon>Methanobacteriati</taxon>
        <taxon>Methanobacteriota</taxon>
        <taxon>Stenosarchaea group</taxon>
        <taxon>Halobacteria</taxon>
        <taxon>Halobacteriales</taxon>
        <taxon>Haloferacaceae</taxon>
    </lineage>
</organism>
<evidence type="ECO:0000313" key="6">
    <source>
        <dbReference type="EMBL" id="RDI69923.1"/>
    </source>
</evidence>
<evidence type="ECO:0000256" key="3">
    <source>
        <dbReference type="ARBA" id="ARBA00022989"/>
    </source>
</evidence>
<dbReference type="GO" id="GO:0015086">
    <property type="term" value="F:cadmium ion transmembrane transporter activity"/>
    <property type="evidence" value="ECO:0007669"/>
    <property type="project" value="TreeGrafter"/>
</dbReference>
<evidence type="ECO:0000256" key="1">
    <source>
        <dbReference type="ARBA" id="ARBA00004141"/>
    </source>
</evidence>
<feature type="transmembrane region" description="Helical" evidence="5">
    <location>
        <begin position="395"/>
        <end position="416"/>
    </location>
</feature>
<evidence type="ECO:0000256" key="2">
    <source>
        <dbReference type="ARBA" id="ARBA00022692"/>
    </source>
</evidence>
<dbReference type="PANTHER" id="PTHR11706">
    <property type="entry name" value="SOLUTE CARRIER PROTEIN FAMILY 11 MEMBER"/>
    <property type="match status" value="1"/>
</dbReference>
<reference evidence="8" key="1">
    <citation type="submission" date="2016-10" db="EMBL/GenBank/DDBJ databases">
        <authorList>
            <person name="Varghese N."/>
            <person name="Submissions S."/>
        </authorList>
    </citation>
    <scope>NUCLEOTIDE SEQUENCE [LARGE SCALE GENOMIC DNA]</scope>
    <source>
        <strain evidence="8">CGMCC 1.12397</strain>
    </source>
</reference>
<dbReference type="NCBIfam" id="NF037982">
    <property type="entry name" value="Nramp_1"/>
    <property type="match status" value="2"/>
</dbReference>
<dbReference type="EMBL" id="QQST01000003">
    <property type="protein sequence ID" value="RDI69923.1"/>
    <property type="molecule type" value="Genomic_DNA"/>
</dbReference>
<dbReference type="Proteomes" id="UP000199289">
    <property type="component" value="Unassembled WGS sequence"/>
</dbReference>
<feature type="transmembrane region" description="Helical" evidence="5">
    <location>
        <begin position="20"/>
        <end position="41"/>
    </location>
</feature>
<dbReference type="AlphaFoldDB" id="A0A1H1G090"/>
<dbReference type="GO" id="GO:0005886">
    <property type="term" value="C:plasma membrane"/>
    <property type="evidence" value="ECO:0007669"/>
    <property type="project" value="TreeGrafter"/>
</dbReference>
<dbReference type="InterPro" id="IPR001046">
    <property type="entry name" value="NRAMP_fam"/>
</dbReference>
<evidence type="ECO:0000313" key="9">
    <source>
        <dbReference type="Proteomes" id="UP000255421"/>
    </source>
</evidence>
<feature type="transmembrane region" description="Helical" evidence="5">
    <location>
        <begin position="153"/>
        <end position="173"/>
    </location>
</feature>
<comment type="subcellular location">
    <subcellularLocation>
        <location evidence="1">Membrane</location>
        <topology evidence="1">Multi-pass membrane protein</topology>
    </subcellularLocation>
</comment>
<protein>
    <submittedName>
        <fullName evidence="6">Divalent metal cation transporter</fullName>
    </submittedName>
    <submittedName>
        <fullName evidence="7">Mn2+ and Fe2+ transporters of the NRAMP family</fullName>
    </submittedName>
</protein>
<gene>
    <name evidence="6" type="ORF">DWB78_17410</name>
    <name evidence="7" type="ORF">SAMN05216278_3432</name>
</gene>
<keyword evidence="4 5" id="KW-0472">Membrane</keyword>
<keyword evidence="3 5" id="KW-1133">Transmembrane helix</keyword>
<feature type="transmembrane region" description="Helical" evidence="5">
    <location>
        <begin position="289"/>
        <end position="314"/>
    </location>
</feature>